<dbReference type="AlphaFoldDB" id="K1U7G5"/>
<reference evidence="2" key="1">
    <citation type="journal article" date="2013" name="Environ. Microbiol.">
        <title>Microbiota from the distal guts of lean and obese adolescents exhibit partial functional redundancy besides clear differences in community structure.</title>
        <authorList>
            <person name="Ferrer M."/>
            <person name="Ruiz A."/>
            <person name="Lanza F."/>
            <person name="Haange S.B."/>
            <person name="Oberbach A."/>
            <person name="Till H."/>
            <person name="Bargiela R."/>
            <person name="Campoy C."/>
            <person name="Segura M.T."/>
            <person name="Richter M."/>
            <person name="von Bergen M."/>
            <person name="Seifert J."/>
            <person name="Suarez A."/>
        </authorList>
    </citation>
    <scope>NUCLEOTIDE SEQUENCE</scope>
</reference>
<dbReference type="InterPro" id="IPR036914">
    <property type="entry name" value="MGS-like_dom_sf"/>
</dbReference>
<dbReference type="SUPFAM" id="SSF52335">
    <property type="entry name" value="Methylglyoxal synthase-like"/>
    <property type="match status" value="1"/>
</dbReference>
<sequence>QGHISYVINTIDINQHNTRLDGYEIRRTAVENNVTVFTALETVRVLLDVLEEITLRVSTIDAK</sequence>
<name>K1U7G5_9ZZZZ</name>
<evidence type="ECO:0000259" key="1">
    <source>
        <dbReference type="PROSITE" id="PS51855"/>
    </source>
</evidence>
<evidence type="ECO:0000313" key="2">
    <source>
        <dbReference type="EMBL" id="EKC67421.1"/>
    </source>
</evidence>
<accession>K1U7G5</accession>
<proteinExistence type="predicted"/>
<dbReference type="InterPro" id="IPR011607">
    <property type="entry name" value="MGS-like_dom"/>
</dbReference>
<dbReference type="Pfam" id="PF02142">
    <property type="entry name" value="MGS"/>
    <property type="match status" value="1"/>
</dbReference>
<protein>
    <submittedName>
        <fullName evidence="2">Carbamoyl-phosphate synthase, large subunit</fullName>
    </submittedName>
</protein>
<organism evidence="2">
    <name type="scientific">human gut metagenome</name>
    <dbReference type="NCBI Taxonomy" id="408170"/>
    <lineage>
        <taxon>unclassified sequences</taxon>
        <taxon>metagenomes</taxon>
        <taxon>organismal metagenomes</taxon>
    </lineage>
</organism>
<feature type="non-terminal residue" evidence="2">
    <location>
        <position position="1"/>
    </location>
</feature>
<dbReference type="PROSITE" id="PS51855">
    <property type="entry name" value="MGS"/>
    <property type="match status" value="1"/>
</dbReference>
<dbReference type="EMBL" id="AJWY01006232">
    <property type="protein sequence ID" value="EKC67421.1"/>
    <property type="molecule type" value="Genomic_DNA"/>
</dbReference>
<comment type="caution">
    <text evidence="2">The sequence shown here is derived from an EMBL/GenBank/DDBJ whole genome shotgun (WGS) entry which is preliminary data.</text>
</comment>
<dbReference type="Gene3D" id="3.40.50.1380">
    <property type="entry name" value="Methylglyoxal synthase-like domain"/>
    <property type="match status" value="1"/>
</dbReference>
<feature type="domain" description="MGS-like" evidence="1">
    <location>
        <begin position="1"/>
        <end position="63"/>
    </location>
</feature>
<gene>
    <name evidence="2" type="ORF">LEA_09312</name>
</gene>